<feature type="compositionally biased region" description="Acidic residues" evidence="2">
    <location>
        <begin position="107"/>
        <end position="127"/>
    </location>
</feature>
<dbReference type="InterPro" id="IPR006768">
    <property type="entry name" value="Cwf19-like_C_dom-1"/>
</dbReference>
<proteinExistence type="inferred from homology"/>
<dbReference type="RefSeq" id="XP_056045575.1">
    <property type="nucleotide sequence ID" value="XM_056187085.1"/>
</dbReference>
<organism evidence="5 6">
    <name type="scientific">Lipomyces tetrasporus</name>
    <dbReference type="NCBI Taxonomy" id="54092"/>
    <lineage>
        <taxon>Eukaryota</taxon>
        <taxon>Fungi</taxon>
        <taxon>Dikarya</taxon>
        <taxon>Ascomycota</taxon>
        <taxon>Saccharomycotina</taxon>
        <taxon>Lipomycetes</taxon>
        <taxon>Lipomycetales</taxon>
        <taxon>Lipomycetaceae</taxon>
        <taxon>Lipomyces</taxon>
    </lineage>
</organism>
<dbReference type="AlphaFoldDB" id="A0AAD7QV76"/>
<dbReference type="GO" id="GO:0000398">
    <property type="term" value="P:mRNA splicing, via spliceosome"/>
    <property type="evidence" value="ECO:0007669"/>
    <property type="project" value="TreeGrafter"/>
</dbReference>
<evidence type="ECO:0000256" key="2">
    <source>
        <dbReference type="SAM" id="MobiDB-lite"/>
    </source>
</evidence>
<feature type="domain" description="Cwf19-like protein C-terminal" evidence="3">
    <location>
        <begin position="506"/>
        <end position="610"/>
    </location>
</feature>
<protein>
    <submittedName>
        <fullName evidence="5">CwfJ C-terminus 1-domain-containing protein-like protein</fullName>
    </submittedName>
</protein>
<feature type="region of interest" description="Disordered" evidence="2">
    <location>
        <begin position="1"/>
        <end position="202"/>
    </location>
</feature>
<dbReference type="Proteomes" id="UP001217417">
    <property type="component" value="Unassembled WGS sequence"/>
</dbReference>
<feature type="domain" description="Cwf19-like C-terminal" evidence="4">
    <location>
        <begin position="375"/>
        <end position="497"/>
    </location>
</feature>
<dbReference type="Gene3D" id="3.30.428.10">
    <property type="entry name" value="HIT-like"/>
    <property type="match status" value="1"/>
</dbReference>
<dbReference type="Pfam" id="PF04676">
    <property type="entry name" value="CwfJ_C_2"/>
    <property type="match status" value="1"/>
</dbReference>
<dbReference type="GeneID" id="80882251"/>
<dbReference type="InterPro" id="IPR006767">
    <property type="entry name" value="Cwf19-like_C_dom-2"/>
</dbReference>
<dbReference type="GO" id="GO:0071014">
    <property type="term" value="C:post-mRNA release spliceosomal complex"/>
    <property type="evidence" value="ECO:0007669"/>
    <property type="project" value="TreeGrafter"/>
</dbReference>
<dbReference type="PANTHER" id="PTHR12072:SF5">
    <property type="entry name" value="CWF19-LIKE PROTEIN 2"/>
    <property type="match status" value="1"/>
</dbReference>
<sequence>MTDRDSSSPRTSTTHSHYHHASHRYDQSRNGRSSHRSSRHESSQYSHGSHSHDISSYDKSRSHGSRKYDDEKSDRPTKRTRHYGYESDNEDDLQKIPRRSHKKKIESEDEDNTVDGGSSDDEGEWVVETEAPTATAPHTSRRDSWMVGSNASTSDGPPGEFDFASLAGENDRQKKTILDRKPRSAKDPYFVTSTTSAPSPLATEHQAPPFGLSADASKQDTSIIHSQLHDSRNATTSVIDETKLNKMKAAYLKARLRRAPNADQLEKEYNEALAIATGEGADTNDKIEVLSLMDTRGVLNAPRKSEEEMTIADMVAEEKRTRGLALGSEGRSFADRIGRDKKFKDDLDYMDENAEKLAKRVQRNQIDLKNMAIDEVRRMNSILDTCPLCQSENSPPIAPVVCTGTRVYMSLPTMPQLSPGAASIIPISHRRCTLECDDDEWEEIRNFMKSLARMYHSQKRGVIFYENAASPGRRRHASIEAVPLPYELAETASAYFREAMLTSDEEWSSHKKVINTLEHATKGGLGKRAFRQSLVKEVPYFHVWFTIDGGYGHVVEDPDRWPKGDLFAREVIGGMLDLQPDVIKRQSRWTRESDPRLKGFRTMWDKFDWTKQLEEYQGASY</sequence>
<comment type="caution">
    <text evidence="5">The sequence shown here is derived from an EMBL/GenBank/DDBJ whole genome shotgun (WGS) entry which is preliminary data.</text>
</comment>
<feature type="compositionally biased region" description="Basic and acidic residues" evidence="2">
    <location>
        <begin position="169"/>
        <end position="186"/>
    </location>
</feature>
<name>A0AAD7QV76_9ASCO</name>
<gene>
    <name evidence="5" type="ORF">POJ06DRAFT_248831</name>
</gene>
<evidence type="ECO:0000259" key="3">
    <source>
        <dbReference type="Pfam" id="PF04676"/>
    </source>
</evidence>
<comment type="similarity">
    <text evidence="1">Belongs to the CWF19 family.</text>
</comment>
<feature type="compositionally biased region" description="Basic and acidic residues" evidence="2">
    <location>
        <begin position="50"/>
        <end position="77"/>
    </location>
</feature>
<feature type="compositionally biased region" description="Low complexity" evidence="2">
    <location>
        <begin position="128"/>
        <end position="137"/>
    </location>
</feature>
<feature type="compositionally biased region" description="Low complexity" evidence="2">
    <location>
        <begin position="192"/>
        <end position="202"/>
    </location>
</feature>
<keyword evidence="6" id="KW-1185">Reference proteome</keyword>
<dbReference type="PANTHER" id="PTHR12072">
    <property type="entry name" value="CWF19, CELL CYCLE CONTROL PROTEIN"/>
    <property type="match status" value="1"/>
</dbReference>
<evidence type="ECO:0000259" key="4">
    <source>
        <dbReference type="Pfam" id="PF04677"/>
    </source>
</evidence>
<dbReference type="Pfam" id="PF04677">
    <property type="entry name" value="CwfJ_C_1"/>
    <property type="match status" value="1"/>
</dbReference>
<evidence type="ECO:0000256" key="1">
    <source>
        <dbReference type="ARBA" id="ARBA00006795"/>
    </source>
</evidence>
<evidence type="ECO:0000313" key="5">
    <source>
        <dbReference type="EMBL" id="KAJ8102125.1"/>
    </source>
</evidence>
<evidence type="ECO:0000313" key="6">
    <source>
        <dbReference type="Proteomes" id="UP001217417"/>
    </source>
</evidence>
<accession>A0AAD7QV76</accession>
<reference evidence="5" key="1">
    <citation type="submission" date="2023-03" db="EMBL/GenBank/DDBJ databases">
        <title>Near-Complete genome sequence of Lipomyces tetrasporous NRRL Y-64009, an oleaginous yeast capable of growing on lignocellulosic hydrolysates.</title>
        <authorList>
            <consortium name="Lawrence Berkeley National Laboratory"/>
            <person name="Jagtap S.S."/>
            <person name="Liu J.-J."/>
            <person name="Walukiewicz H.E."/>
            <person name="Pangilinan J."/>
            <person name="Lipzen A."/>
            <person name="Ahrendt S."/>
            <person name="Koriabine M."/>
            <person name="Cobaugh K."/>
            <person name="Salamov A."/>
            <person name="Yoshinaga Y."/>
            <person name="Ng V."/>
            <person name="Daum C."/>
            <person name="Grigoriev I.V."/>
            <person name="Slininger P.J."/>
            <person name="Dien B.S."/>
            <person name="Jin Y.-S."/>
            <person name="Rao C.V."/>
        </authorList>
    </citation>
    <scope>NUCLEOTIDE SEQUENCE</scope>
    <source>
        <strain evidence="5">NRRL Y-64009</strain>
    </source>
</reference>
<dbReference type="InterPro" id="IPR040194">
    <property type="entry name" value="Cwf19-like"/>
</dbReference>
<dbReference type="SUPFAM" id="SSF54197">
    <property type="entry name" value="HIT-like"/>
    <property type="match status" value="1"/>
</dbReference>
<dbReference type="EMBL" id="JARPMG010000003">
    <property type="protein sequence ID" value="KAJ8102125.1"/>
    <property type="molecule type" value="Genomic_DNA"/>
</dbReference>
<dbReference type="InterPro" id="IPR036265">
    <property type="entry name" value="HIT-like_sf"/>
</dbReference>